<evidence type="ECO:0000313" key="1">
    <source>
        <dbReference type="EMBL" id="KAG0719903.1"/>
    </source>
</evidence>
<dbReference type="EMBL" id="JACEEZ010013688">
    <property type="protein sequence ID" value="KAG0719903.1"/>
    <property type="molecule type" value="Genomic_DNA"/>
</dbReference>
<protein>
    <submittedName>
        <fullName evidence="1">Uncharacterized protein</fullName>
    </submittedName>
</protein>
<reference evidence="1" key="1">
    <citation type="submission" date="2020-07" db="EMBL/GenBank/DDBJ databases">
        <title>The High-quality genome of the commercially important snow crab, Chionoecetes opilio.</title>
        <authorList>
            <person name="Jeong J.-H."/>
            <person name="Ryu S."/>
        </authorList>
    </citation>
    <scope>NUCLEOTIDE SEQUENCE</scope>
    <source>
        <strain evidence="1">MADBK_172401_WGS</strain>
        <tissue evidence="1">Digestive gland</tissue>
    </source>
</reference>
<accession>A0A8J4Y261</accession>
<dbReference type="AlphaFoldDB" id="A0A8J4Y261"/>
<sequence>MSAKWTRWTDSALPRSAAMAERRRGGCARGQLDPVSCCCHLLRDPFSLFWTRSRDSGRFPSRRVWCRTKKFMNQHKFSSGGNPGHQLNHSPSPKVSAKLLLLSSFSQQPTFSKFPRLFCHALLINSTHYYFLWPLWSSRKSLSFCLRWIMEEEVAGAGESRTVTPSVPWRGAVGDLVPSD</sequence>
<name>A0A8J4Y261_CHIOP</name>
<dbReference type="Proteomes" id="UP000770661">
    <property type="component" value="Unassembled WGS sequence"/>
</dbReference>
<evidence type="ECO:0000313" key="2">
    <source>
        <dbReference type="Proteomes" id="UP000770661"/>
    </source>
</evidence>
<proteinExistence type="predicted"/>
<keyword evidence="2" id="KW-1185">Reference proteome</keyword>
<gene>
    <name evidence="1" type="ORF">GWK47_049545</name>
</gene>
<comment type="caution">
    <text evidence="1">The sequence shown here is derived from an EMBL/GenBank/DDBJ whole genome shotgun (WGS) entry which is preliminary data.</text>
</comment>
<organism evidence="1 2">
    <name type="scientific">Chionoecetes opilio</name>
    <name type="common">Atlantic snow crab</name>
    <name type="synonym">Cancer opilio</name>
    <dbReference type="NCBI Taxonomy" id="41210"/>
    <lineage>
        <taxon>Eukaryota</taxon>
        <taxon>Metazoa</taxon>
        <taxon>Ecdysozoa</taxon>
        <taxon>Arthropoda</taxon>
        <taxon>Crustacea</taxon>
        <taxon>Multicrustacea</taxon>
        <taxon>Malacostraca</taxon>
        <taxon>Eumalacostraca</taxon>
        <taxon>Eucarida</taxon>
        <taxon>Decapoda</taxon>
        <taxon>Pleocyemata</taxon>
        <taxon>Brachyura</taxon>
        <taxon>Eubrachyura</taxon>
        <taxon>Majoidea</taxon>
        <taxon>Majidae</taxon>
        <taxon>Chionoecetes</taxon>
    </lineage>
</organism>